<dbReference type="SUPFAM" id="SSF50475">
    <property type="entry name" value="FMN-binding split barrel"/>
    <property type="match status" value="1"/>
</dbReference>
<dbReference type="GO" id="GO:0010181">
    <property type="term" value="F:FMN binding"/>
    <property type="evidence" value="ECO:0007669"/>
    <property type="project" value="InterPro"/>
</dbReference>
<evidence type="ECO:0000259" key="5">
    <source>
        <dbReference type="SMART" id="SM00903"/>
    </source>
</evidence>
<dbReference type="Proteomes" id="UP000231658">
    <property type="component" value="Unassembled WGS sequence"/>
</dbReference>
<keyword evidence="2" id="KW-0285">Flavoprotein</keyword>
<comment type="similarity">
    <text evidence="4">Belongs to the flavoredoxin family.</text>
</comment>
<dbReference type="OrthoDB" id="9783347at2"/>
<evidence type="ECO:0000256" key="3">
    <source>
        <dbReference type="ARBA" id="ARBA00022643"/>
    </source>
</evidence>
<dbReference type="EMBL" id="FLYE01000012">
    <property type="protein sequence ID" value="SCA56444.1"/>
    <property type="molecule type" value="Genomic_DNA"/>
</dbReference>
<sequence length="206" mass="22852">MFFKTDESNPLPHHPFKACIIPRPIGWVSTLSEGGIGNVAPFSFFNGVAQNPPQLMIAINGPTPHSDTKDTLQNIEKNKEFAINIANFDLKDEMFRTAAPEHPDTDEADVAGLEMVPSTLIKPKRIKKSPIHLECVLTQIVPLLCDSESEKNTAIFGKVVGIHIDDDCLVDGKVDPRKVNPISRLGYKDYATIGDLFQMNAKWRKS</sequence>
<dbReference type="InterPro" id="IPR002563">
    <property type="entry name" value="Flavin_Rdtase-like_dom"/>
</dbReference>
<evidence type="ECO:0000313" key="7">
    <source>
        <dbReference type="Proteomes" id="UP000231658"/>
    </source>
</evidence>
<gene>
    <name evidence="6" type="ORF">MTBPR1_20292</name>
</gene>
<dbReference type="InterPro" id="IPR012349">
    <property type="entry name" value="Split_barrel_FMN-bd"/>
</dbReference>
<dbReference type="GO" id="GO:0004497">
    <property type="term" value="F:monooxygenase activity"/>
    <property type="evidence" value="ECO:0007669"/>
    <property type="project" value="UniProtKB-KW"/>
</dbReference>
<dbReference type="RefSeq" id="WP_069188532.1">
    <property type="nucleotide sequence ID" value="NZ_FLYE01000012.1"/>
</dbReference>
<evidence type="ECO:0000256" key="4">
    <source>
        <dbReference type="ARBA" id="ARBA00038054"/>
    </source>
</evidence>
<dbReference type="Pfam" id="PF01613">
    <property type="entry name" value="Flavin_Reduct"/>
    <property type="match status" value="1"/>
</dbReference>
<dbReference type="STRING" id="1867952.MTBPR1_20292"/>
<name>A0A1C3RGW1_9PROT</name>
<evidence type="ECO:0000256" key="2">
    <source>
        <dbReference type="ARBA" id="ARBA00022630"/>
    </source>
</evidence>
<dbReference type="PANTHER" id="PTHR33798">
    <property type="entry name" value="FLAVOPROTEIN OXYGENASE"/>
    <property type="match status" value="1"/>
</dbReference>
<dbReference type="SMART" id="SM00903">
    <property type="entry name" value="Flavin_Reduct"/>
    <property type="match status" value="1"/>
</dbReference>
<comment type="cofactor">
    <cofactor evidence="1">
        <name>FMN</name>
        <dbReference type="ChEBI" id="CHEBI:58210"/>
    </cofactor>
</comment>
<proteinExistence type="inferred from homology"/>
<keyword evidence="3" id="KW-0288">FMN</keyword>
<evidence type="ECO:0000313" key="6">
    <source>
        <dbReference type="EMBL" id="SCA56444.1"/>
    </source>
</evidence>
<dbReference type="AlphaFoldDB" id="A0A1C3RGW1"/>
<keyword evidence="7" id="KW-1185">Reference proteome</keyword>
<keyword evidence="6" id="KW-0503">Monooxygenase</keyword>
<accession>A0A1C3RGW1</accession>
<feature type="domain" description="Flavin reductase like" evidence="5">
    <location>
        <begin position="18"/>
        <end position="177"/>
    </location>
</feature>
<dbReference type="PANTHER" id="PTHR33798:SF5">
    <property type="entry name" value="FLAVIN REDUCTASE LIKE DOMAIN-CONTAINING PROTEIN"/>
    <property type="match status" value="1"/>
</dbReference>
<protein>
    <submittedName>
        <fullName evidence="6">Nitrilotriacetate monooxygenase component B</fullName>
    </submittedName>
</protein>
<evidence type="ECO:0000256" key="1">
    <source>
        <dbReference type="ARBA" id="ARBA00001917"/>
    </source>
</evidence>
<reference evidence="6 7" key="1">
    <citation type="submission" date="2016-07" db="EMBL/GenBank/DDBJ databases">
        <authorList>
            <person name="Lefevre C.T."/>
        </authorList>
    </citation>
    <scope>NUCLEOTIDE SEQUENCE [LARGE SCALE GENOMIC DNA]</scope>
    <source>
        <strain evidence="6">PR1</strain>
    </source>
</reference>
<dbReference type="GO" id="GO:0016646">
    <property type="term" value="F:oxidoreductase activity, acting on the CH-NH group of donors, NAD or NADP as acceptor"/>
    <property type="evidence" value="ECO:0007669"/>
    <property type="project" value="UniProtKB-ARBA"/>
</dbReference>
<dbReference type="Gene3D" id="2.30.110.10">
    <property type="entry name" value="Electron Transport, Fmn-binding Protein, Chain A"/>
    <property type="match status" value="1"/>
</dbReference>
<organism evidence="6 7">
    <name type="scientific">Candidatus Terasakiella magnetica</name>
    <dbReference type="NCBI Taxonomy" id="1867952"/>
    <lineage>
        <taxon>Bacteria</taxon>
        <taxon>Pseudomonadati</taxon>
        <taxon>Pseudomonadota</taxon>
        <taxon>Alphaproteobacteria</taxon>
        <taxon>Rhodospirillales</taxon>
        <taxon>Terasakiellaceae</taxon>
        <taxon>Terasakiella</taxon>
    </lineage>
</organism>
<keyword evidence="6" id="KW-0560">Oxidoreductase</keyword>